<gene>
    <name evidence="2" type="ORF">CK203_067899</name>
</gene>
<dbReference type="AlphaFoldDB" id="A0A438BZ96"/>
<evidence type="ECO:0000256" key="1">
    <source>
        <dbReference type="SAM" id="MobiDB-lite"/>
    </source>
</evidence>
<feature type="region of interest" description="Disordered" evidence="1">
    <location>
        <begin position="92"/>
        <end position="123"/>
    </location>
</feature>
<organism evidence="2 3">
    <name type="scientific">Vitis vinifera</name>
    <name type="common">Grape</name>
    <dbReference type="NCBI Taxonomy" id="29760"/>
    <lineage>
        <taxon>Eukaryota</taxon>
        <taxon>Viridiplantae</taxon>
        <taxon>Streptophyta</taxon>
        <taxon>Embryophyta</taxon>
        <taxon>Tracheophyta</taxon>
        <taxon>Spermatophyta</taxon>
        <taxon>Magnoliopsida</taxon>
        <taxon>eudicotyledons</taxon>
        <taxon>Gunneridae</taxon>
        <taxon>Pentapetalae</taxon>
        <taxon>rosids</taxon>
        <taxon>Vitales</taxon>
        <taxon>Vitaceae</taxon>
        <taxon>Viteae</taxon>
        <taxon>Vitis</taxon>
    </lineage>
</organism>
<accession>A0A438BZ96</accession>
<name>A0A438BZ96_VITVI</name>
<feature type="region of interest" description="Disordered" evidence="1">
    <location>
        <begin position="1"/>
        <end position="40"/>
    </location>
</feature>
<dbReference type="EMBL" id="QGNW01002589">
    <property type="protein sequence ID" value="RVW16272.1"/>
    <property type="molecule type" value="Genomic_DNA"/>
</dbReference>
<feature type="compositionally biased region" description="Basic and acidic residues" evidence="1">
    <location>
        <begin position="7"/>
        <end position="29"/>
    </location>
</feature>
<feature type="compositionally biased region" description="Low complexity" evidence="1">
    <location>
        <begin position="92"/>
        <end position="121"/>
    </location>
</feature>
<proteinExistence type="predicted"/>
<protein>
    <submittedName>
        <fullName evidence="2">Uncharacterized protein</fullName>
    </submittedName>
</protein>
<reference evidence="2 3" key="1">
    <citation type="journal article" date="2018" name="PLoS Genet.">
        <title>Population sequencing reveals clonal diversity and ancestral inbreeding in the grapevine cultivar Chardonnay.</title>
        <authorList>
            <person name="Roach M.J."/>
            <person name="Johnson D.L."/>
            <person name="Bohlmann J."/>
            <person name="van Vuuren H.J."/>
            <person name="Jones S.J."/>
            <person name="Pretorius I.S."/>
            <person name="Schmidt S.A."/>
            <person name="Borneman A.R."/>
        </authorList>
    </citation>
    <scope>NUCLEOTIDE SEQUENCE [LARGE SCALE GENOMIC DNA]</scope>
    <source>
        <strain evidence="3">cv. Chardonnay</strain>
        <tissue evidence="2">Leaf</tissue>
    </source>
</reference>
<evidence type="ECO:0000313" key="2">
    <source>
        <dbReference type="EMBL" id="RVW16272.1"/>
    </source>
</evidence>
<comment type="caution">
    <text evidence="2">The sequence shown here is derived from an EMBL/GenBank/DDBJ whole genome shotgun (WGS) entry which is preliminary data.</text>
</comment>
<sequence length="155" mass="17004">MGRRKRRNDDPTQRCRSWHVLDDPTDRNPRRGTPNQPQLWTISPSVSPVFNMSARPISSFVSATQPGMNHPPALDVRAPPVLCNSATISATTSTAGARAAKKSTMAPCVSSTTTTTNTSATKPQMLRDFSLEIYDKKELQFMGRSGNQQTQSSKP</sequence>
<dbReference type="Proteomes" id="UP000288805">
    <property type="component" value="Unassembled WGS sequence"/>
</dbReference>
<evidence type="ECO:0000313" key="3">
    <source>
        <dbReference type="Proteomes" id="UP000288805"/>
    </source>
</evidence>